<dbReference type="Proteomes" id="UP000291084">
    <property type="component" value="Chromosome 9"/>
</dbReference>
<evidence type="ECO:0000313" key="2">
    <source>
        <dbReference type="Proteomes" id="UP000291084"/>
    </source>
</evidence>
<proteinExistence type="predicted"/>
<reference evidence="1 2" key="1">
    <citation type="journal article" date="2015" name="Sci. Rep.">
        <title>The power of single molecule real-time sequencing technology in the de novo assembly of a eukaryotic genome.</title>
        <authorList>
            <person name="Sakai H."/>
            <person name="Naito K."/>
            <person name="Ogiso-Tanaka E."/>
            <person name="Takahashi Y."/>
            <person name="Iseki K."/>
            <person name="Muto C."/>
            <person name="Satou K."/>
            <person name="Teruya K."/>
            <person name="Shiroma A."/>
            <person name="Shimoji M."/>
            <person name="Hirano T."/>
            <person name="Itoh T."/>
            <person name="Kaga A."/>
            <person name="Tomooka N."/>
        </authorList>
    </citation>
    <scope>NUCLEOTIDE SEQUENCE [LARGE SCALE GENOMIC DNA]</scope>
    <source>
        <strain evidence="2">cv. Shumari</strain>
    </source>
</reference>
<keyword evidence="2" id="KW-1185">Reference proteome</keyword>
<dbReference type="EMBL" id="AP015042">
    <property type="protein sequence ID" value="BAT97157.1"/>
    <property type="molecule type" value="Genomic_DNA"/>
</dbReference>
<accession>A0A0S3SWD1</accession>
<organism evidence="1 2">
    <name type="scientific">Vigna angularis var. angularis</name>
    <dbReference type="NCBI Taxonomy" id="157739"/>
    <lineage>
        <taxon>Eukaryota</taxon>
        <taxon>Viridiplantae</taxon>
        <taxon>Streptophyta</taxon>
        <taxon>Embryophyta</taxon>
        <taxon>Tracheophyta</taxon>
        <taxon>Spermatophyta</taxon>
        <taxon>Magnoliopsida</taxon>
        <taxon>eudicotyledons</taxon>
        <taxon>Gunneridae</taxon>
        <taxon>Pentapetalae</taxon>
        <taxon>rosids</taxon>
        <taxon>fabids</taxon>
        <taxon>Fabales</taxon>
        <taxon>Fabaceae</taxon>
        <taxon>Papilionoideae</taxon>
        <taxon>50 kb inversion clade</taxon>
        <taxon>NPAAA clade</taxon>
        <taxon>indigoferoid/millettioid clade</taxon>
        <taxon>Phaseoleae</taxon>
        <taxon>Vigna</taxon>
    </lineage>
</organism>
<sequence length="135" mass="14711">MRGVFPACHQKRPPCQTGHRAITLVQSPRHRFLEPAITLPPSFSSLLQKMVTQGGVRLCQLKRTGSLRQIGIVGDTTPSEPPPATASLPLSPSSFLLFAREQIDCLRTRSYSPSGPSATTPVITRASSCVLFFYC</sequence>
<name>A0A0S3SWD1_PHAAN</name>
<dbReference type="AlphaFoldDB" id="A0A0S3SWD1"/>
<protein>
    <submittedName>
        <fullName evidence="1">Uncharacterized protein</fullName>
    </submittedName>
</protein>
<gene>
    <name evidence="1" type="primary">Vigan.09G052500</name>
    <name evidence="1" type="ORF">VIGAN_09052500</name>
</gene>
<evidence type="ECO:0000313" key="1">
    <source>
        <dbReference type="EMBL" id="BAT97157.1"/>
    </source>
</evidence>